<dbReference type="EMBL" id="BDRX01000126">
    <property type="protein sequence ID" value="GBF98490.1"/>
    <property type="molecule type" value="Genomic_DNA"/>
</dbReference>
<sequence length="261" mass="29214">MRRRRPAWALGSVDAVINCAALSQPALCEQDYQLARAVNVPDKLIAALVRQRRTRHVEALLVHISTDQVYDGSHADWTETDRTAPINAYGRSKLEAEQYVRTHWERRIILRSSLIYGPQPPHPVGRPLFLQFVEEALREGRPTRFLEDEFRSAVYVKDICAVVSHLIKLLPDAPPHHTYNLGGPERLSRLDVARAVARHCGHGEKAIEAVTSSSMGDRGYNSPLDISMHVDRILTEIPVSLTPLSEALKEIFPAKVVAAAK</sequence>
<dbReference type="InParanoid" id="A0A2V0PKT5"/>
<organism evidence="2 3">
    <name type="scientific">Raphidocelis subcapitata</name>
    <dbReference type="NCBI Taxonomy" id="307507"/>
    <lineage>
        <taxon>Eukaryota</taxon>
        <taxon>Viridiplantae</taxon>
        <taxon>Chlorophyta</taxon>
        <taxon>core chlorophytes</taxon>
        <taxon>Chlorophyceae</taxon>
        <taxon>CS clade</taxon>
        <taxon>Sphaeropleales</taxon>
        <taxon>Selenastraceae</taxon>
        <taxon>Raphidocelis</taxon>
    </lineage>
</organism>
<gene>
    <name evidence="2" type="ORF">Rsub_11700</name>
</gene>
<dbReference type="SUPFAM" id="SSF51735">
    <property type="entry name" value="NAD(P)-binding Rossmann-fold domains"/>
    <property type="match status" value="1"/>
</dbReference>
<dbReference type="PANTHER" id="PTHR43242:SF1">
    <property type="entry name" value="NAD(P)-BINDING ROSSMANN-FOLD SUPERFAMILY PROTEIN"/>
    <property type="match status" value="1"/>
</dbReference>
<name>A0A2V0PKT5_9CHLO</name>
<dbReference type="Pfam" id="PF04321">
    <property type="entry name" value="RmlD_sub_bind"/>
    <property type="match status" value="1"/>
</dbReference>
<keyword evidence="3" id="KW-1185">Reference proteome</keyword>
<evidence type="ECO:0000259" key="1">
    <source>
        <dbReference type="Pfam" id="PF04321"/>
    </source>
</evidence>
<dbReference type="InterPro" id="IPR036291">
    <property type="entry name" value="NAD(P)-bd_dom_sf"/>
</dbReference>
<dbReference type="GO" id="GO:0016740">
    <property type="term" value="F:transferase activity"/>
    <property type="evidence" value="ECO:0007669"/>
    <property type="project" value="UniProtKB-KW"/>
</dbReference>
<evidence type="ECO:0000313" key="2">
    <source>
        <dbReference type="EMBL" id="GBF98490.1"/>
    </source>
</evidence>
<dbReference type="InterPro" id="IPR029903">
    <property type="entry name" value="RmlD-like-bd"/>
</dbReference>
<feature type="domain" description="RmlD-like substrate binding" evidence="1">
    <location>
        <begin position="13"/>
        <end position="250"/>
    </location>
</feature>
<keyword evidence="2" id="KW-0808">Transferase</keyword>
<dbReference type="AlphaFoldDB" id="A0A2V0PKT5"/>
<reference evidence="2 3" key="1">
    <citation type="journal article" date="2018" name="Sci. Rep.">
        <title>Raphidocelis subcapitata (=Pseudokirchneriella subcapitata) provides an insight into genome evolution and environmental adaptations in the Sphaeropleales.</title>
        <authorList>
            <person name="Suzuki S."/>
            <person name="Yamaguchi H."/>
            <person name="Nakajima N."/>
            <person name="Kawachi M."/>
        </authorList>
    </citation>
    <scope>NUCLEOTIDE SEQUENCE [LARGE SCALE GENOMIC DNA]</scope>
    <source>
        <strain evidence="2 3">NIES-35</strain>
    </source>
</reference>
<dbReference type="STRING" id="307507.A0A2V0PKT5"/>
<proteinExistence type="predicted"/>
<accession>A0A2V0PKT5</accession>
<protein>
    <submittedName>
        <fullName evidence="2">Methionine adenosyltransferase 2 subunit beta</fullName>
    </submittedName>
</protein>
<dbReference type="Proteomes" id="UP000247498">
    <property type="component" value="Unassembled WGS sequence"/>
</dbReference>
<dbReference type="PANTHER" id="PTHR43242">
    <property type="entry name" value="NAD(P)-BINDING ROSSMANN-FOLD SUPERFAMILY PROTEIN"/>
    <property type="match status" value="1"/>
</dbReference>
<dbReference type="OrthoDB" id="6235964at2759"/>
<dbReference type="FunCoup" id="A0A2V0PKT5">
    <property type="interactions" value="1165"/>
</dbReference>
<dbReference type="Gene3D" id="3.40.50.720">
    <property type="entry name" value="NAD(P)-binding Rossmann-like Domain"/>
    <property type="match status" value="1"/>
</dbReference>
<comment type="caution">
    <text evidence="2">The sequence shown here is derived from an EMBL/GenBank/DDBJ whole genome shotgun (WGS) entry which is preliminary data.</text>
</comment>
<evidence type="ECO:0000313" key="3">
    <source>
        <dbReference type="Proteomes" id="UP000247498"/>
    </source>
</evidence>